<name>A0AA40AJK6_9PEZI</name>
<feature type="non-terminal residue" evidence="1">
    <location>
        <position position="60"/>
    </location>
</feature>
<organism evidence="1 2">
    <name type="scientific">Lasiosphaeria miniovina</name>
    <dbReference type="NCBI Taxonomy" id="1954250"/>
    <lineage>
        <taxon>Eukaryota</taxon>
        <taxon>Fungi</taxon>
        <taxon>Dikarya</taxon>
        <taxon>Ascomycota</taxon>
        <taxon>Pezizomycotina</taxon>
        <taxon>Sordariomycetes</taxon>
        <taxon>Sordariomycetidae</taxon>
        <taxon>Sordariales</taxon>
        <taxon>Lasiosphaeriaceae</taxon>
        <taxon>Lasiosphaeria</taxon>
    </lineage>
</organism>
<evidence type="ECO:0000313" key="1">
    <source>
        <dbReference type="EMBL" id="KAK0717054.1"/>
    </source>
</evidence>
<dbReference type="AlphaFoldDB" id="A0AA40AJK6"/>
<feature type="non-terminal residue" evidence="1">
    <location>
        <position position="1"/>
    </location>
</feature>
<reference evidence="1" key="1">
    <citation type="submission" date="2023-06" db="EMBL/GenBank/DDBJ databases">
        <title>Genome-scale phylogeny and comparative genomics of the fungal order Sordariales.</title>
        <authorList>
            <consortium name="Lawrence Berkeley National Laboratory"/>
            <person name="Hensen N."/>
            <person name="Bonometti L."/>
            <person name="Westerberg I."/>
            <person name="Brannstrom I.O."/>
            <person name="Guillou S."/>
            <person name="Cros-Aarteil S."/>
            <person name="Calhoun S."/>
            <person name="Haridas S."/>
            <person name="Kuo A."/>
            <person name="Mondo S."/>
            <person name="Pangilinan J."/>
            <person name="Riley R."/>
            <person name="LaButti K."/>
            <person name="Andreopoulos B."/>
            <person name="Lipzen A."/>
            <person name="Chen C."/>
            <person name="Yanf M."/>
            <person name="Daum C."/>
            <person name="Ng V."/>
            <person name="Clum A."/>
            <person name="Steindorff A."/>
            <person name="Ohm R."/>
            <person name="Martin F."/>
            <person name="Silar P."/>
            <person name="Natvig D."/>
            <person name="Lalanne C."/>
            <person name="Gautier V."/>
            <person name="Ament-velasquez S.L."/>
            <person name="Kruys A."/>
            <person name="Hutchinson M.I."/>
            <person name="Powell A.J."/>
            <person name="Barry K."/>
            <person name="Miller A.N."/>
            <person name="Grigoriev I.V."/>
            <person name="Debuchy R."/>
            <person name="Gladieux P."/>
            <person name="Thoren M.H."/>
            <person name="Johannesson H."/>
        </authorList>
    </citation>
    <scope>NUCLEOTIDE SEQUENCE</scope>
    <source>
        <strain evidence="1">SMH2392-1A</strain>
    </source>
</reference>
<proteinExistence type="predicted"/>
<dbReference type="Proteomes" id="UP001172101">
    <property type="component" value="Unassembled WGS sequence"/>
</dbReference>
<protein>
    <submittedName>
        <fullName evidence="1">Uncharacterized protein</fullName>
    </submittedName>
</protein>
<keyword evidence="2" id="KW-1185">Reference proteome</keyword>
<gene>
    <name evidence="1" type="ORF">B0T26DRAFT_708282</name>
</gene>
<comment type="caution">
    <text evidence="1">The sequence shown here is derived from an EMBL/GenBank/DDBJ whole genome shotgun (WGS) entry which is preliminary data.</text>
</comment>
<evidence type="ECO:0000313" key="2">
    <source>
        <dbReference type="Proteomes" id="UP001172101"/>
    </source>
</evidence>
<dbReference type="GeneID" id="85325161"/>
<accession>A0AA40AJK6</accession>
<dbReference type="EMBL" id="JAUIRO010000004">
    <property type="protein sequence ID" value="KAK0717054.1"/>
    <property type="molecule type" value="Genomic_DNA"/>
</dbReference>
<dbReference type="RefSeq" id="XP_060295847.1">
    <property type="nucleotide sequence ID" value="XM_060441891.1"/>
</dbReference>
<sequence length="60" mass="6361">ITSKRSCVLVNRTVGGSLSFVDLTKVSMVDADGTADEVDTDQADTDGDVVDCRHGEALKF</sequence>